<keyword evidence="5" id="KW-1185">Reference proteome</keyword>
<comment type="caution">
    <text evidence="4">The sequence shown here is derived from an EMBL/GenBank/DDBJ whole genome shotgun (WGS) entry which is preliminary data.</text>
</comment>
<proteinExistence type="inferred from homology"/>
<comment type="similarity">
    <text evidence="2">Belongs to the NAD(P)-dependent epimerase/dehydratase family. Dihydroflavonol-4-reductase subfamily.</text>
</comment>
<gene>
    <name evidence="4" type="ORF">B0T11DRAFT_341389</name>
</gene>
<dbReference type="Proteomes" id="UP000813385">
    <property type="component" value="Unassembled WGS sequence"/>
</dbReference>
<dbReference type="InterPro" id="IPR036291">
    <property type="entry name" value="NAD(P)-bd_dom_sf"/>
</dbReference>
<evidence type="ECO:0000256" key="1">
    <source>
        <dbReference type="ARBA" id="ARBA00023002"/>
    </source>
</evidence>
<keyword evidence="1" id="KW-0560">Oxidoreductase</keyword>
<dbReference type="Pfam" id="PF01370">
    <property type="entry name" value="Epimerase"/>
    <property type="match status" value="1"/>
</dbReference>
<reference evidence="4" key="1">
    <citation type="journal article" date="2021" name="Nat. Commun.">
        <title>Genetic determinants of endophytism in the Arabidopsis root mycobiome.</title>
        <authorList>
            <person name="Mesny F."/>
            <person name="Miyauchi S."/>
            <person name="Thiergart T."/>
            <person name="Pickel B."/>
            <person name="Atanasova L."/>
            <person name="Karlsson M."/>
            <person name="Huettel B."/>
            <person name="Barry K.W."/>
            <person name="Haridas S."/>
            <person name="Chen C."/>
            <person name="Bauer D."/>
            <person name="Andreopoulos W."/>
            <person name="Pangilinan J."/>
            <person name="LaButti K."/>
            <person name="Riley R."/>
            <person name="Lipzen A."/>
            <person name="Clum A."/>
            <person name="Drula E."/>
            <person name="Henrissat B."/>
            <person name="Kohler A."/>
            <person name="Grigoriev I.V."/>
            <person name="Martin F.M."/>
            <person name="Hacquard S."/>
        </authorList>
    </citation>
    <scope>NUCLEOTIDE SEQUENCE</scope>
    <source>
        <strain evidence="4">MPI-CAGE-AT-0016</strain>
    </source>
</reference>
<accession>A0A8K0TCV4</accession>
<dbReference type="OrthoDB" id="2735536at2759"/>
<dbReference type="PANTHER" id="PTHR10366">
    <property type="entry name" value="NAD DEPENDENT EPIMERASE/DEHYDRATASE"/>
    <property type="match status" value="1"/>
</dbReference>
<dbReference type="InterPro" id="IPR001509">
    <property type="entry name" value="Epimerase_deHydtase"/>
</dbReference>
<evidence type="ECO:0000313" key="5">
    <source>
        <dbReference type="Proteomes" id="UP000813385"/>
    </source>
</evidence>
<dbReference type="Gene3D" id="3.40.50.720">
    <property type="entry name" value="NAD(P)-binding Rossmann-like Domain"/>
    <property type="match status" value="1"/>
</dbReference>
<dbReference type="SUPFAM" id="SSF51735">
    <property type="entry name" value="NAD(P)-binding Rossmann-fold domains"/>
    <property type="match status" value="1"/>
</dbReference>
<evidence type="ECO:0000259" key="3">
    <source>
        <dbReference type="Pfam" id="PF01370"/>
    </source>
</evidence>
<sequence>MSPIDDPTIPKGSTVLVTGVNGLVGSHVADKFLEFGYVVCGTVRDTEKSGWLTTVFDNKYGKDRFELVSIPDMNTDGAFDEVVKGVSAVVHVATVNSFDPDPLNVIPPTISGALNVIRAAYAEPSVKRFVLTSSSAAAFLPTPNVPGIVVTEDTWNDVAVKLAWGGLPLSVPEQAGITYAASKTQSEQEVWKFHNENKEKRPDLVVNTILPNLNFGQSLDIVNQGYPSTSGLIVHLWRGENLNLLKFFPPQWFVDVQDVGLLHVAAAIHRDVKGERIFCFAETTNWDKVLGILRKQDPDRKFIDDFQSEEDLSEIKPRARAEQLLRDLGRPGWTSLEGSILANTEGLRGDGVAWTNLGQTQVLKIDQLAPAT</sequence>
<feature type="domain" description="NAD-dependent epimerase/dehydratase" evidence="3">
    <location>
        <begin position="15"/>
        <end position="137"/>
    </location>
</feature>
<dbReference type="AlphaFoldDB" id="A0A8K0TCV4"/>
<dbReference type="InterPro" id="IPR050425">
    <property type="entry name" value="NAD(P)_dehydrat-like"/>
</dbReference>
<name>A0A8K0TCV4_9PEZI</name>
<organism evidence="4 5">
    <name type="scientific">Plectosphaerella cucumerina</name>
    <dbReference type="NCBI Taxonomy" id="40658"/>
    <lineage>
        <taxon>Eukaryota</taxon>
        <taxon>Fungi</taxon>
        <taxon>Dikarya</taxon>
        <taxon>Ascomycota</taxon>
        <taxon>Pezizomycotina</taxon>
        <taxon>Sordariomycetes</taxon>
        <taxon>Hypocreomycetidae</taxon>
        <taxon>Glomerellales</taxon>
        <taxon>Plectosphaerellaceae</taxon>
        <taxon>Plectosphaerella</taxon>
    </lineage>
</organism>
<dbReference type="PANTHER" id="PTHR10366:SF562">
    <property type="entry name" value="ALDEHYDE REDUCTASE II (AFU_ORTHOLOGUE AFUA_1G11360)"/>
    <property type="match status" value="1"/>
</dbReference>
<protein>
    <recommendedName>
        <fullName evidence="3">NAD-dependent epimerase/dehydratase domain-containing protein</fullName>
    </recommendedName>
</protein>
<dbReference type="EMBL" id="JAGPXD010000004">
    <property type="protein sequence ID" value="KAH7359249.1"/>
    <property type="molecule type" value="Genomic_DNA"/>
</dbReference>
<dbReference type="GO" id="GO:0016616">
    <property type="term" value="F:oxidoreductase activity, acting on the CH-OH group of donors, NAD or NADP as acceptor"/>
    <property type="evidence" value="ECO:0007669"/>
    <property type="project" value="TreeGrafter"/>
</dbReference>
<evidence type="ECO:0000256" key="2">
    <source>
        <dbReference type="ARBA" id="ARBA00023445"/>
    </source>
</evidence>
<evidence type="ECO:0000313" key="4">
    <source>
        <dbReference type="EMBL" id="KAH7359249.1"/>
    </source>
</evidence>